<dbReference type="Pfam" id="PF04717">
    <property type="entry name" value="Phage_base_V"/>
    <property type="match status" value="1"/>
</dbReference>
<organism evidence="2 3">
    <name type="scientific">Photorhabdus asymbiotica</name>
    <dbReference type="NCBI Taxonomy" id="291112"/>
    <lineage>
        <taxon>Bacteria</taxon>
        <taxon>Pseudomonadati</taxon>
        <taxon>Pseudomonadota</taxon>
        <taxon>Gammaproteobacteria</taxon>
        <taxon>Enterobacterales</taxon>
        <taxon>Morganellaceae</taxon>
        <taxon>Photorhabdus</taxon>
    </lineage>
</organism>
<dbReference type="InterPro" id="IPR037026">
    <property type="entry name" value="Vgr_OB-fold_dom_sf"/>
</dbReference>
<comment type="caution">
    <text evidence="2">The sequence shown here is derived from an EMBL/GenBank/DDBJ whole genome shotgun (WGS) entry which is preliminary data.</text>
</comment>
<evidence type="ECO:0000313" key="3">
    <source>
        <dbReference type="Proteomes" id="UP000280955"/>
    </source>
</evidence>
<dbReference type="SUPFAM" id="SSF69255">
    <property type="entry name" value="gp5 N-terminal domain-like"/>
    <property type="match status" value="1"/>
</dbReference>
<evidence type="ECO:0000259" key="1">
    <source>
        <dbReference type="Pfam" id="PF04717"/>
    </source>
</evidence>
<accession>A0ABX9SQM8</accession>
<reference evidence="2 3" key="1">
    <citation type="submission" date="2018-10" db="EMBL/GenBank/DDBJ databases">
        <title>Genomic Encyclopedia of Archaeal and Bacterial Type Strains, Phase II (KMG-II): from individual species to whole genera.</title>
        <authorList>
            <person name="Goeker M."/>
        </authorList>
    </citation>
    <scope>NUCLEOTIDE SEQUENCE [LARGE SCALE GENOMIC DNA]</scope>
    <source>
        <strain evidence="2 3">DSM 15149</strain>
    </source>
</reference>
<dbReference type="Gene3D" id="2.40.50.230">
    <property type="entry name" value="Gp5 N-terminal domain"/>
    <property type="match status" value="1"/>
</dbReference>
<name>A0ABX9SQM8_9GAMM</name>
<proteinExistence type="predicted"/>
<keyword evidence="3" id="KW-1185">Reference proteome</keyword>
<dbReference type="SUPFAM" id="SSF69279">
    <property type="entry name" value="Phage tail proteins"/>
    <property type="match status" value="1"/>
</dbReference>
<dbReference type="Proteomes" id="UP000280955">
    <property type="component" value="Unassembled WGS sequence"/>
</dbReference>
<protein>
    <submittedName>
        <fullName evidence="2">Uncharacterized protein involved in type VI secretion and phage assembly</fullName>
    </submittedName>
</protein>
<dbReference type="RefSeq" id="WP_015834377.1">
    <property type="nucleotide sequence ID" value="NC_012962.1"/>
</dbReference>
<feature type="domain" description="Gp5/Type VI secretion system Vgr protein OB-fold" evidence="1">
    <location>
        <begin position="381"/>
        <end position="453"/>
    </location>
</feature>
<evidence type="ECO:0000313" key="2">
    <source>
        <dbReference type="EMBL" id="RKS65780.1"/>
    </source>
</evidence>
<gene>
    <name evidence="2" type="ORF">BDD30_0049</name>
</gene>
<dbReference type="EMBL" id="RBLJ01000001">
    <property type="protein sequence ID" value="RKS65780.1"/>
    <property type="molecule type" value="Genomic_DNA"/>
</dbReference>
<sequence length="518" mass="58787">MSFLDNSNFKPSDIKLFVNIQGVEKELNELIVSELKISRRINAIPQAVVKLRAKESESGVYQSDVQRMLKSCRPGVKAELRILNTRLFSGDIVQQKTELVYAKTHTIKLVLRHDLQRITGNFRTRVFANTRDRKVIADLLNTATLKPAFSGTSHWDIDHEQLVQYRCSDWQFLLQRLYATNSWLLAEEDKDNTQGKVTIIAPNSLPLNERWTLQHQADHQAIRLYSTELMLDNRFDTAEAVVSAWDIDDQALLVAWKETLSQVGKDALASDNFSQTNKDSSELLLSCPLSTKEVQFLTRSQLVMRRLTAVRGSLKVEGSTKYRLGHELMLSGFGENMDGSQILTGVDHRITAEESWKTTLHVGLELPLKAEYVTQVNGVHIGKVADYQSDSKKWDRIPVLIPAFGTNIPLFARLGKPYASHQSGFCFYPETGDEVILSFLEGDPRYPVIIDSLHNPKQQTPLQISKENNLKMLMIKQSDKDEQQLLFDSQQQTVALIGKKNIEVKGEYINLTKSKGTR</sequence>
<dbReference type="InterPro" id="IPR006531">
    <property type="entry name" value="Gp5/Vgr_OB"/>
</dbReference>